<organism evidence="1 2">
    <name type="scientific">Populus trichocarpa</name>
    <name type="common">Western balsam poplar</name>
    <name type="synonym">Populus balsamifera subsp. trichocarpa</name>
    <dbReference type="NCBI Taxonomy" id="3694"/>
    <lineage>
        <taxon>Eukaryota</taxon>
        <taxon>Viridiplantae</taxon>
        <taxon>Streptophyta</taxon>
        <taxon>Embryophyta</taxon>
        <taxon>Tracheophyta</taxon>
        <taxon>Spermatophyta</taxon>
        <taxon>Magnoliopsida</taxon>
        <taxon>eudicotyledons</taxon>
        <taxon>Gunneridae</taxon>
        <taxon>Pentapetalae</taxon>
        <taxon>rosids</taxon>
        <taxon>fabids</taxon>
        <taxon>Malpighiales</taxon>
        <taxon>Salicaceae</taxon>
        <taxon>Saliceae</taxon>
        <taxon>Populus</taxon>
    </lineage>
</organism>
<dbReference type="Proteomes" id="UP000006729">
    <property type="component" value="Chromosome 11"/>
</dbReference>
<evidence type="ECO:0000313" key="1">
    <source>
        <dbReference type="EMBL" id="KAI9385602.1"/>
    </source>
</evidence>
<sequence>MLGKLRMRDCLPFLSPDPKCPLCQNADESHAHLFFNCDWSSSLWRKTRLWLKIHHNMPSLRRATQVLQHTKKGLQPKMRRVSLAVLVYLIWEERNRRIFDNTSKSVEAVFRKFQILFYTILYFHEKNPLAYNVAF</sequence>
<name>A0ACC0S909_POPTR</name>
<gene>
    <name evidence="1" type="ORF">POPTR_011G086901v4</name>
</gene>
<evidence type="ECO:0000313" key="2">
    <source>
        <dbReference type="Proteomes" id="UP000006729"/>
    </source>
</evidence>
<dbReference type="EMBL" id="CM009300">
    <property type="protein sequence ID" value="KAI9385602.1"/>
    <property type="molecule type" value="Genomic_DNA"/>
</dbReference>
<keyword evidence="2" id="KW-1185">Reference proteome</keyword>
<reference evidence="1 2" key="1">
    <citation type="journal article" date="2006" name="Science">
        <title>The genome of black cottonwood, Populus trichocarpa (Torr. &amp; Gray).</title>
        <authorList>
            <person name="Tuskan G.A."/>
            <person name="Difazio S."/>
            <person name="Jansson S."/>
            <person name="Bohlmann J."/>
            <person name="Grigoriev I."/>
            <person name="Hellsten U."/>
            <person name="Putnam N."/>
            <person name="Ralph S."/>
            <person name="Rombauts S."/>
            <person name="Salamov A."/>
            <person name="Schein J."/>
            <person name="Sterck L."/>
            <person name="Aerts A."/>
            <person name="Bhalerao R.R."/>
            <person name="Bhalerao R.P."/>
            <person name="Blaudez D."/>
            <person name="Boerjan W."/>
            <person name="Brun A."/>
            <person name="Brunner A."/>
            <person name="Busov V."/>
            <person name="Campbell M."/>
            <person name="Carlson J."/>
            <person name="Chalot M."/>
            <person name="Chapman J."/>
            <person name="Chen G.L."/>
            <person name="Cooper D."/>
            <person name="Coutinho P.M."/>
            <person name="Couturier J."/>
            <person name="Covert S."/>
            <person name="Cronk Q."/>
            <person name="Cunningham R."/>
            <person name="Davis J."/>
            <person name="Degroeve S."/>
            <person name="Dejardin A."/>
            <person name="Depamphilis C."/>
            <person name="Detter J."/>
            <person name="Dirks B."/>
            <person name="Dubchak I."/>
            <person name="Duplessis S."/>
            <person name="Ehlting J."/>
            <person name="Ellis B."/>
            <person name="Gendler K."/>
            <person name="Goodstein D."/>
            <person name="Gribskov M."/>
            <person name="Grimwood J."/>
            <person name="Groover A."/>
            <person name="Gunter L."/>
            <person name="Hamberger B."/>
            <person name="Heinze B."/>
            <person name="Helariutta Y."/>
            <person name="Henrissat B."/>
            <person name="Holligan D."/>
            <person name="Holt R."/>
            <person name="Huang W."/>
            <person name="Islam-Faridi N."/>
            <person name="Jones S."/>
            <person name="Jones-Rhoades M."/>
            <person name="Jorgensen R."/>
            <person name="Joshi C."/>
            <person name="Kangasjarvi J."/>
            <person name="Karlsson J."/>
            <person name="Kelleher C."/>
            <person name="Kirkpatrick R."/>
            <person name="Kirst M."/>
            <person name="Kohler A."/>
            <person name="Kalluri U."/>
            <person name="Larimer F."/>
            <person name="Leebens-Mack J."/>
            <person name="Leple J.C."/>
            <person name="Locascio P."/>
            <person name="Lou Y."/>
            <person name="Lucas S."/>
            <person name="Martin F."/>
            <person name="Montanini B."/>
            <person name="Napoli C."/>
            <person name="Nelson D.R."/>
            <person name="Nelson C."/>
            <person name="Nieminen K."/>
            <person name="Nilsson O."/>
            <person name="Pereda V."/>
            <person name="Peter G."/>
            <person name="Philippe R."/>
            <person name="Pilate G."/>
            <person name="Poliakov A."/>
            <person name="Razumovskaya J."/>
            <person name="Richardson P."/>
            <person name="Rinaldi C."/>
            <person name="Ritland K."/>
            <person name="Rouze P."/>
            <person name="Ryaboy D."/>
            <person name="Schmutz J."/>
            <person name="Schrader J."/>
            <person name="Segerman B."/>
            <person name="Shin H."/>
            <person name="Siddiqui A."/>
            <person name="Sterky F."/>
            <person name="Terry A."/>
            <person name="Tsai C.J."/>
            <person name="Uberbacher E."/>
            <person name="Unneberg P."/>
            <person name="Vahala J."/>
            <person name="Wall K."/>
            <person name="Wessler S."/>
            <person name="Yang G."/>
            <person name="Yin T."/>
            <person name="Douglas C."/>
            <person name="Marra M."/>
            <person name="Sandberg G."/>
            <person name="Van de Peer Y."/>
            <person name="Rokhsar D."/>
        </authorList>
    </citation>
    <scope>NUCLEOTIDE SEQUENCE [LARGE SCALE GENOMIC DNA]</scope>
    <source>
        <strain evidence="2">cv. Nisqually</strain>
    </source>
</reference>
<comment type="caution">
    <text evidence="1">The sequence shown here is derived from an EMBL/GenBank/DDBJ whole genome shotgun (WGS) entry which is preliminary data.</text>
</comment>
<proteinExistence type="predicted"/>
<protein>
    <submittedName>
        <fullName evidence="1">Uncharacterized protein</fullName>
    </submittedName>
</protein>
<accession>A0ACC0S909</accession>